<protein>
    <submittedName>
        <fullName evidence="3">DUF6504 family protein</fullName>
    </submittedName>
</protein>
<feature type="compositionally biased region" description="Basic and acidic residues" evidence="1">
    <location>
        <begin position="1"/>
        <end position="10"/>
    </location>
</feature>
<accession>A0ABU8RHF6</accession>
<gene>
    <name evidence="3" type="ORF">WDZ17_04070</name>
</gene>
<reference evidence="3 4" key="1">
    <citation type="journal article" date="2017" name="Int. J. Syst. Evol. Microbiol.">
        <title>Pseudokineococcus basanitobsidens sp. nov., isolated from volcanic rock.</title>
        <authorList>
            <person name="Lee D.W."/>
            <person name="Park M.Y."/>
            <person name="Kim J.J."/>
            <person name="Kim B.S."/>
        </authorList>
    </citation>
    <scope>NUCLEOTIDE SEQUENCE [LARGE SCALE GENOMIC DNA]</scope>
    <source>
        <strain evidence="3 4">DSM 103726</strain>
    </source>
</reference>
<feature type="region of interest" description="Disordered" evidence="1">
    <location>
        <begin position="111"/>
        <end position="135"/>
    </location>
</feature>
<feature type="compositionally biased region" description="Basic and acidic residues" evidence="1">
    <location>
        <begin position="117"/>
        <end position="135"/>
    </location>
</feature>
<feature type="domain" description="DUF6504" evidence="2">
    <location>
        <begin position="2"/>
        <end position="135"/>
    </location>
</feature>
<evidence type="ECO:0000313" key="4">
    <source>
        <dbReference type="Proteomes" id="UP001387100"/>
    </source>
</evidence>
<dbReference type="RefSeq" id="WP_339573846.1">
    <property type="nucleotide sequence ID" value="NZ_JBBIAA010000002.1"/>
</dbReference>
<name>A0ABU8RHF6_9ACTN</name>
<dbReference type="EMBL" id="JBBIAA010000002">
    <property type="protein sequence ID" value="MEJ5944468.1"/>
    <property type="molecule type" value="Genomic_DNA"/>
</dbReference>
<feature type="region of interest" description="Disordered" evidence="1">
    <location>
        <begin position="1"/>
        <end position="28"/>
    </location>
</feature>
<sequence>MARTYDDEVAVRTAPAGAPEHAGEEQPDAFVWHGRLHVVRAVLGRWYERRAWWEQDPQRAPDPPPALAAAGGRGAATGDGSPTGAGRTASRSPSLDRVVWRVEAGAGRSAGSGVYELCREDPARPDGWSLRRVDD</sequence>
<feature type="compositionally biased region" description="Gly residues" evidence="1">
    <location>
        <begin position="71"/>
        <end position="83"/>
    </location>
</feature>
<evidence type="ECO:0000256" key="1">
    <source>
        <dbReference type="SAM" id="MobiDB-lite"/>
    </source>
</evidence>
<evidence type="ECO:0000313" key="3">
    <source>
        <dbReference type="EMBL" id="MEJ5944468.1"/>
    </source>
</evidence>
<dbReference type="InterPro" id="IPR045443">
    <property type="entry name" value="DUF6504"/>
</dbReference>
<dbReference type="Proteomes" id="UP001387100">
    <property type="component" value="Unassembled WGS sequence"/>
</dbReference>
<organism evidence="3 4">
    <name type="scientific">Pseudokineococcus basanitobsidens</name>
    <dbReference type="NCBI Taxonomy" id="1926649"/>
    <lineage>
        <taxon>Bacteria</taxon>
        <taxon>Bacillati</taxon>
        <taxon>Actinomycetota</taxon>
        <taxon>Actinomycetes</taxon>
        <taxon>Kineosporiales</taxon>
        <taxon>Kineosporiaceae</taxon>
        <taxon>Pseudokineococcus</taxon>
    </lineage>
</organism>
<proteinExistence type="predicted"/>
<keyword evidence="4" id="KW-1185">Reference proteome</keyword>
<dbReference type="Pfam" id="PF20114">
    <property type="entry name" value="DUF6504"/>
    <property type="match status" value="1"/>
</dbReference>
<feature type="region of interest" description="Disordered" evidence="1">
    <location>
        <begin position="55"/>
        <end position="96"/>
    </location>
</feature>
<evidence type="ECO:0000259" key="2">
    <source>
        <dbReference type="Pfam" id="PF20114"/>
    </source>
</evidence>
<comment type="caution">
    <text evidence="3">The sequence shown here is derived from an EMBL/GenBank/DDBJ whole genome shotgun (WGS) entry which is preliminary data.</text>
</comment>